<dbReference type="SUPFAM" id="SSF53098">
    <property type="entry name" value="Ribonuclease H-like"/>
    <property type="match status" value="1"/>
</dbReference>
<organism evidence="1 2">
    <name type="scientific">Trachymyrmex cornetzi</name>
    <dbReference type="NCBI Taxonomy" id="471704"/>
    <lineage>
        <taxon>Eukaryota</taxon>
        <taxon>Metazoa</taxon>
        <taxon>Ecdysozoa</taxon>
        <taxon>Arthropoda</taxon>
        <taxon>Hexapoda</taxon>
        <taxon>Insecta</taxon>
        <taxon>Pterygota</taxon>
        <taxon>Neoptera</taxon>
        <taxon>Endopterygota</taxon>
        <taxon>Hymenoptera</taxon>
        <taxon>Apocrita</taxon>
        <taxon>Aculeata</taxon>
        <taxon>Formicoidea</taxon>
        <taxon>Formicidae</taxon>
        <taxon>Myrmicinae</taxon>
        <taxon>Trachymyrmex</taxon>
    </lineage>
</organism>
<gene>
    <name evidence="1" type="ORF">ALC57_06165</name>
</gene>
<keyword evidence="2" id="KW-1185">Reference proteome</keyword>
<evidence type="ECO:0000313" key="1">
    <source>
        <dbReference type="EMBL" id="KYN21466.1"/>
    </source>
</evidence>
<name>A0A151J900_9HYME</name>
<accession>A0A151J900</accession>
<dbReference type="STRING" id="471704.A0A151J900"/>
<sequence length="482" mass="56019">MESQGAIKKIRVREFQESWLDEDYFKGWLAPHPTENRAFCNLCNKTIRCTKTDLIKHSQTIKHIHNITSQNKDKIDNNRTTTTHKDNIKRAEIKLAAFFAEHNIAFSTADHLIPLLKYIFIDSNIVKDVTLAQDKCKKIITRVIGNYEAHKRVQYLQTYKFSILIDESTDISNIKMMCQLLNLISVDVKDSSTKNIFEVFKNLLPINNIVGIASDNAAVMFGCNNSFMTRLKLKVPGLVTLNCICHSVALVTSKACEQLPQSCENLIRNVTTYISDSAKRCAILERNKILKLSNTRWLVLRKYIVRFLDKWEVLKHFISCVAEEKSKSAKIFLNSLNDISIKAYLLFLKYSLNFLNNFNSLFSLLAILSVEYAHEIRLKCLEFYKITIREMLKRLPYYNEIFKQLTFLNPKIALYQKKELAQLEIDFMWKKIFESVNLNRSSFQVKGNNCINDFINDFEVLPDHLKLHNSRNLYGDDASDDF</sequence>
<dbReference type="AlphaFoldDB" id="A0A151J900"/>
<dbReference type="Proteomes" id="UP000078492">
    <property type="component" value="Unassembled WGS sequence"/>
</dbReference>
<reference evidence="1 2" key="1">
    <citation type="submission" date="2015-09" db="EMBL/GenBank/DDBJ databases">
        <title>Trachymyrmex cornetzi WGS genome.</title>
        <authorList>
            <person name="Nygaard S."/>
            <person name="Hu H."/>
            <person name="Boomsma J."/>
            <person name="Zhang G."/>
        </authorList>
    </citation>
    <scope>NUCLEOTIDE SEQUENCE [LARGE SCALE GENOMIC DNA]</scope>
    <source>
        <strain evidence="1">Tcor2-1</strain>
        <tissue evidence="1">Whole body</tissue>
    </source>
</reference>
<protein>
    <recommendedName>
        <fullName evidence="3">DUF4371 domain-containing protein</fullName>
    </recommendedName>
</protein>
<dbReference type="InterPro" id="IPR012337">
    <property type="entry name" value="RNaseH-like_sf"/>
</dbReference>
<dbReference type="PANTHER" id="PTHR37162">
    <property type="entry name" value="HAT FAMILY DIMERISATION DOMAINCONTAINING PROTEIN-RELATED"/>
    <property type="match status" value="1"/>
</dbReference>
<evidence type="ECO:0000313" key="2">
    <source>
        <dbReference type="Proteomes" id="UP000078492"/>
    </source>
</evidence>
<proteinExistence type="predicted"/>
<dbReference type="PANTHER" id="PTHR37162:SF1">
    <property type="entry name" value="BED-TYPE DOMAIN-CONTAINING PROTEIN"/>
    <property type="match status" value="1"/>
</dbReference>
<evidence type="ECO:0008006" key="3">
    <source>
        <dbReference type="Google" id="ProtNLM"/>
    </source>
</evidence>
<dbReference type="EMBL" id="KQ979442">
    <property type="protein sequence ID" value="KYN21466.1"/>
    <property type="molecule type" value="Genomic_DNA"/>
</dbReference>